<dbReference type="OrthoDB" id="3401376at2"/>
<dbReference type="AlphaFoldDB" id="A0A5S5AQW1"/>
<name>A0A5S5AQW1_9FIRM</name>
<keyword evidence="2" id="KW-1185">Reference proteome</keyword>
<protein>
    <submittedName>
        <fullName evidence="1">Uncharacterized protein DUF3866</fullName>
    </submittedName>
</protein>
<organism evidence="1 2">
    <name type="scientific">Thermosediminibacter litoriperuensis</name>
    <dbReference type="NCBI Taxonomy" id="291989"/>
    <lineage>
        <taxon>Bacteria</taxon>
        <taxon>Bacillati</taxon>
        <taxon>Bacillota</taxon>
        <taxon>Clostridia</taxon>
        <taxon>Thermosediminibacterales</taxon>
        <taxon>Thermosediminibacteraceae</taxon>
        <taxon>Thermosediminibacter</taxon>
    </lineage>
</organism>
<reference evidence="1 2" key="1">
    <citation type="submission" date="2019-07" db="EMBL/GenBank/DDBJ databases">
        <title>Genomic Encyclopedia of Type Strains, Phase I: the one thousand microbial genomes (KMG-I) project.</title>
        <authorList>
            <person name="Kyrpides N."/>
        </authorList>
    </citation>
    <scope>NUCLEOTIDE SEQUENCE [LARGE SCALE GENOMIC DNA]</scope>
    <source>
        <strain evidence="1 2">DSM 16647</strain>
    </source>
</reference>
<dbReference type="RefSeq" id="WP_148867085.1">
    <property type="nucleotide sequence ID" value="NZ_VNHO01000012.1"/>
</dbReference>
<dbReference type="Pfam" id="PF12982">
    <property type="entry name" value="DUF3866"/>
    <property type="match status" value="1"/>
</dbReference>
<evidence type="ECO:0000313" key="1">
    <source>
        <dbReference type="EMBL" id="TYP54255.1"/>
    </source>
</evidence>
<dbReference type="InterPro" id="IPR024479">
    <property type="entry name" value="DUF3866"/>
</dbReference>
<proteinExistence type="predicted"/>
<comment type="caution">
    <text evidence="1">The sequence shown here is derived from an EMBL/GenBank/DDBJ whole genome shotgun (WGS) entry which is preliminary data.</text>
</comment>
<dbReference type="EMBL" id="VNHO01000012">
    <property type="protein sequence ID" value="TYP54255.1"/>
    <property type="molecule type" value="Genomic_DNA"/>
</dbReference>
<dbReference type="Proteomes" id="UP000322294">
    <property type="component" value="Unassembled WGS sequence"/>
</dbReference>
<sequence length="383" mass="41598">MIRLREGVVLDVLEERPGIQELLVEVDGEKDKAINYPDLTGYCRKGDKVLLNTTALFLKLGTGGFHFVIYNHSVHRLEASGPGHIIKLRYTPFQIKCLSAEEAASPVGNILLETESLAGMPVVIGSLHSMLAPACAAIKAKSPDLKIAYVMTDGGALPIFFSRNVYELKEKKLLDLTVTSGHAFGGDLEAVNIYSGLLAAKASGCDIAVVTMGPGIVGTGTKYGHTGLEQGEIINAVNILKGTAVVIPRISFCDQRKRHQGVSHHTITSLLEIALTRAFVVIPKMHDEKLGIVLAQLKNCGIAKKHSIIVEEGMEGIEVLRSSGIEPRTMGRGFEEDPEFFLAASAAGRFAAKIILNRRGGGWRQWIFSRLRSTLKTFIPVKF</sequence>
<gene>
    <name evidence="1" type="ORF">LZ11_01321</name>
</gene>
<accession>A0A5S5AQW1</accession>
<evidence type="ECO:0000313" key="2">
    <source>
        <dbReference type="Proteomes" id="UP000322294"/>
    </source>
</evidence>